<keyword evidence="4 10" id="KW-0677">Repeat</keyword>
<dbReference type="OrthoDB" id="9805918at2"/>
<evidence type="ECO:0000256" key="7">
    <source>
        <dbReference type="ARBA" id="ARBA00032345"/>
    </source>
</evidence>
<gene>
    <name evidence="8 13" type="primary">der</name>
    <name evidence="13" type="ORF">Lsai_3253</name>
</gene>
<dbReference type="HAMAP" id="MF_00195">
    <property type="entry name" value="GTPase_Der"/>
    <property type="match status" value="1"/>
</dbReference>
<comment type="similarity">
    <text evidence="1 8 9 10">Belongs to the TRAFAC class TrmE-Era-EngA-EngB-Septin-like GTPase superfamily. EngA (Der) GTPase family.</text>
</comment>
<evidence type="ECO:0000256" key="8">
    <source>
        <dbReference type="HAMAP-Rule" id="MF_00195"/>
    </source>
</evidence>
<dbReference type="RefSeq" id="WP_027269800.1">
    <property type="nucleotide sequence ID" value="NZ_CAAAJE010000004.1"/>
</dbReference>
<dbReference type="FunFam" id="3.40.50.300:FF:000040">
    <property type="entry name" value="GTPase Der"/>
    <property type="match status" value="1"/>
</dbReference>
<organism evidence="13 14">
    <name type="scientific">Legionella sainthelensi</name>
    <dbReference type="NCBI Taxonomy" id="28087"/>
    <lineage>
        <taxon>Bacteria</taxon>
        <taxon>Pseudomonadati</taxon>
        <taxon>Pseudomonadota</taxon>
        <taxon>Gammaproteobacteria</taxon>
        <taxon>Legionellales</taxon>
        <taxon>Legionellaceae</taxon>
        <taxon>Legionella</taxon>
    </lineage>
</organism>
<feature type="binding site" evidence="8">
    <location>
        <begin position="293"/>
        <end position="296"/>
    </location>
    <ligand>
        <name>GTP</name>
        <dbReference type="ChEBI" id="CHEBI:37565"/>
        <label>2</label>
    </ligand>
</feature>
<feature type="binding site" evidence="8">
    <location>
        <begin position="118"/>
        <end position="121"/>
    </location>
    <ligand>
        <name>GTP</name>
        <dbReference type="ChEBI" id="CHEBI:37565"/>
        <label>1</label>
    </ligand>
</feature>
<dbReference type="CDD" id="cd01895">
    <property type="entry name" value="EngA2"/>
    <property type="match status" value="1"/>
</dbReference>
<dbReference type="InterPro" id="IPR005225">
    <property type="entry name" value="Small_GTP-bd"/>
</dbReference>
<dbReference type="InterPro" id="IPR032859">
    <property type="entry name" value="KH_dom-like"/>
</dbReference>
<dbReference type="InterPro" id="IPR027417">
    <property type="entry name" value="P-loop_NTPase"/>
</dbReference>
<dbReference type="PROSITE" id="PS51712">
    <property type="entry name" value="G_ENGA"/>
    <property type="match status" value="2"/>
</dbReference>
<comment type="function">
    <text evidence="8 10">GTPase that plays an essential role in the late steps of ribosome biogenesis.</text>
</comment>
<dbReference type="SUPFAM" id="SSF52540">
    <property type="entry name" value="P-loop containing nucleoside triphosphate hydrolases"/>
    <property type="match status" value="2"/>
</dbReference>
<dbReference type="FunFam" id="3.40.50.300:FF:000057">
    <property type="entry name" value="GTPase Der"/>
    <property type="match status" value="1"/>
</dbReference>
<accession>A0A0W0YCK4</accession>
<feature type="binding site" evidence="8">
    <location>
        <begin position="56"/>
        <end position="60"/>
    </location>
    <ligand>
        <name>GTP</name>
        <dbReference type="ChEBI" id="CHEBI:37565"/>
        <label>1</label>
    </ligand>
</feature>
<dbReference type="PIRSF" id="PIRSF006485">
    <property type="entry name" value="GTP-binding_EngA"/>
    <property type="match status" value="1"/>
</dbReference>
<dbReference type="InterPro" id="IPR015946">
    <property type="entry name" value="KH_dom-like_a/b"/>
</dbReference>
<feature type="binding site" evidence="8">
    <location>
        <begin position="228"/>
        <end position="232"/>
    </location>
    <ligand>
        <name>GTP</name>
        <dbReference type="ChEBI" id="CHEBI:37565"/>
        <label>2</label>
    </ligand>
</feature>
<sequence length="466" mass="51682">MIPVIALVGRPNVGKSTLFNKLTKTQDALVADYPGLTRDRQYGQAHHDDKHYIVVDTGGIGVDDIAVDGLMSKQSEVALHEADIVLFLVDGRAGLTGIDEKIASNLRKLNKQVHLVVNKTEGLDDDIACADFQSLGITSVHSISSSHGSGIRTLLDDILSPFAPQCDDIEEEHAIKIAFAGRPNVGKSTLINRILGEERVVVYDMPGTTRDSIAIPFARDNQKYILIDTAGVRRKSRIDEKIEKFSVIKTLKAIEESNVCLQLLDANEGITDQDMNLLGFIIESGKALVIAVNKWDGLDEEHKEKIKSDLSRRLHFANFAKIRFISALHGSGVGNLFKDINEAYTSAIQSFSTPKLTRLLQDLSMKHTPPCVNGRRIKLRYAHLGGHNPPVIVIHGNQLADLPDSYKRYLNNEFIRHLGLVGTPLKLEFKGGTNPFADKKNKLSQRQVNKKRRLMSHAKKNAKKKK</sequence>
<feature type="binding site" evidence="8">
    <location>
        <begin position="9"/>
        <end position="16"/>
    </location>
    <ligand>
        <name>GTP</name>
        <dbReference type="ChEBI" id="CHEBI:37565"/>
        <label>1</label>
    </ligand>
</feature>
<reference evidence="13 14" key="1">
    <citation type="submission" date="2015-11" db="EMBL/GenBank/DDBJ databases">
        <title>Genomic analysis of 38 Legionella species identifies large and diverse effector repertoires.</title>
        <authorList>
            <person name="Burstein D."/>
            <person name="Amaro F."/>
            <person name="Zusman T."/>
            <person name="Lifshitz Z."/>
            <person name="Cohen O."/>
            <person name="Gilbert J.A."/>
            <person name="Pupko T."/>
            <person name="Shuman H.A."/>
            <person name="Segal G."/>
        </authorList>
    </citation>
    <scope>NUCLEOTIDE SEQUENCE [LARGE SCALE GENOMIC DNA]</scope>
    <source>
        <strain evidence="13 14">Mt.St.Helens-4</strain>
    </source>
</reference>
<evidence type="ECO:0000256" key="5">
    <source>
        <dbReference type="ARBA" id="ARBA00022741"/>
    </source>
</evidence>
<dbReference type="PATRIC" id="fig|28087.4.peg.3492"/>
<evidence type="ECO:0000256" key="1">
    <source>
        <dbReference type="ARBA" id="ARBA00008279"/>
    </source>
</evidence>
<dbReference type="Gene3D" id="3.40.50.300">
    <property type="entry name" value="P-loop containing nucleotide triphosphate hydrolases"/>
    <property type="match status" value="2"/>
</dbReference>
<evidence type="ECO:0000256" key="2">
    <source>
        <dbReference type="ARBA" id="ARBA00020953"/>
    </source>
</evidence>
<dbReference type="Pfam" id="PF01926">
    <property type="entry name" value="MMR_HSR1"/>
    <property type="match status" value="2"/>
</dbReference>
<dbReference type="GO" id="GO:0042254">
    <property type="term" value="P:ribosome biogenesis"/>
    <property type="evidence" value="ECO:0007669"/>
    <property type="project" value="UniProtKB-KW"/>
</dbReference>
<feature type="compositionally biased region" description="Basic residues" evidence="11">
    <location>
        <begin position="448"/>
        <end position="466"/>
    </location>
</feature>
<dbReference type="Gene3D" id="3.30.300.20">
    <property type="match status" value="1"/>
</dbReference>
<dbReference type="InterPro" id="IPR031166">
    <property type="entry name" value="G_ENGA"/>
</dbReference>
<dbReference type="GO" id="GO:0043022">
    <property type="term" value="F:ribosome binding"/>
    <property type="evidence" value="ECO:0007669"/>
    <property type="project" value="TreeGrafter"/>
</dbReference>
<dbReference type="eggNOG" id="COG1160">
    <property type="taxonomic scope" value="Bacteria"/>
</dbReference>
<dbReference type="NCBIfam" id="TIGR03594">
    <property type="entry name" value="GTPase_EngA"/>
    <property type="match status" value="1"/>
</dbReference>
<evidence type="ECO:0000313" key="13">
    <source>
        <dbReference type="EMBL" id="KTD54431.1"/>
    </source>
</evidence>
<keyword evidence="6 8" id="KW-0342">GTP-binding</keyword>
<dbReference type="InterPro" id="IPR006073">
    <property type="entry name" value="GTP-bd"/>
</dbReference>
<evidence type="ECO:0000256" key="6">
    <source>
        <dbReference type="ARBA" id="ARBA00023134"/>
    </source>
</evidence>
<keyword evidence="3 8" id="KW-0690">Ribosome biogenesis</keyword>
<name>A0A0W0YCK4_9GAMM</name>
<dbReference type="Proteomes" id="UP000054621">
    <property type="component" value="Unassembled WGS sequence"/>
</dbReference>
<dbReference type="PRINTS" id="PR00326">
    <property type="entry name" value="GTP1OBG"/>
</dbReference>
<feature type="domain" description="EngA-type G" evidence="12">
    <location>
        <begin position="3"/>
        <end position="166"/>
    </location>
</feature>
<evidence type="ECO:0000256" key="11">
    <source>
        <dbReference type="SAM" id="MobiDB-lite"/>
    </source>
</evidence>
<dbReference type="FunFam" id="3.30.300.20:FF:000004">
    <property type="entry name" value="GTPase Der"/>
    <property type="match status" value="1"/>
</dbReference>
<dbReference type="GO" id="GO:0005525">
    <property type="term" value="F:GTP binding"/>
    <property type="evidence" value="ECO:0007669"/>
    <property type="project" value="UniProtKB-UniRule"/>
</dbReference>
<evidence type="ECO:0000256" key="9">
    <source>
        <dbReference type="PROSITE-ProRule" id="PRU01049"/>
    </source>
</evidence>
<dbReference type="EMBL" id="LNYV01000037">
    <property type="protein sequence ID" value="KTD54431.1"/>
    <property type="molecule type" value="Genomic_DNA"/>
</dbReference>
<dbReference type="AlphaFoldDB" id="A0A0W0YCK4"/>
<keyword evidence="5 8" id="KW-0547">Nucleotide-binding</keyword>
<dbReference type="CDD" id="cd01894">
    <property type="entry name" value="EngA1"/>
    <property type="match status" value="1"/>
</dbReference>
<dbReference type="STRING" id="28087.Lsai_3253"/>
<feature type="binding site" evidence="8">
    <location>
        <begin position="181"/>
        <end position="188"/>
    </location>
    <ligand>
        <name>GTP</name>
        <dbReference type="ChEBI" id="CHEBI:37565"/>
        <label>2</label>
    </ligand>
</feature>
<comment type="caution">
    <text evidence="13">The sequence shown here is derived from an EMBL/GenBank/DDBJ whole genome shotgun (WGS) entry which is preliminary data.</text>
</comment>
<dbReference type="Pfam" id="PF14714">
    <property type="entry name" value="KH_dom-like"/>
    <property type="match status" value="1"/>
</dbReference>
<evidence type="ECO:0000313" key="14">
    <source>
        <dbReference type="Proteomes" id="UP000054621"/>
    </source>
</evidence>
<dbReference type="PANTHER" id="PTHR43834">
    <property type="entry name" value="GTPASE DER"/>
    <property type="match status" value="1"/>
</dbReference>
<evidence type="ECO:0000259" key="12">
    <source>
        <dbReference type="PROSITE" id="PS51712"/>
    </source>
</evidence>
<evidence type="ECO:0000256" key="10">
    <source>
        <dbReference type="RuleBase" id="RU004481"/>
    </source>
</evidence>
<evidence type="ECO:0000256" key="4">
    <source>
        <dbReference type="ARBA" id="ARBA00022737"/>
    </source>
</evidence>
<comment type="subunit">
    <text evidence="8">Associates with the 50S ribosomal subunit.</text>
</comment>
<protein>
    <recommendedName>
        <fullName evidence="2 8">GTPase Der</fullName>
    </recommendedName>
    <alternativeName>
        <fullName evidence="7 8">GTP-binding protein EngA</fullName>
    </alternativeName>
</protein>
<feature type="domain" description="EngA-type G" evidence="12">
    <location>
        <begin position="175"/>
        <end position="348"/>
    </location>
</feature>
<dbReference type="NCBIfam" id="TIGR00231">
    <property type="entry name" value="small_GTP"/>
    <property type="match status" value="2"/>
</dbReference>
<dbReference type="InterPro" id="IPR016484">
    <property type="entry name" value="GTPase_Der"/>
</dbReference>
<dbReference type="PANTHER" id="PTHR43834:SF6">
    <property type="entry name" value="GTPASE DER"/>
    <property type="match status" value="1"/>
</dbReference>
<evidence type="ECO:0000256" key="3">
    <source>
        <dbReference type="ARBA" id="ARBA00022517"/>
    </source>
</evidence>
<feature type="region of interest" description="Disordered" evidence="11">
    <location>
        <begin position="433"/>
        <end position="466"/>
    </location>
</feature>
<proteinExistence type="inferred from homology"/>